<organism evidence="2 3">
    <name type="scientific">Desulforamulus reducens (strain ATCC BAA-1160 / DSM 100696 / MI-1)</name>
    <name type="common">Desulfotomaculum reducens</name>
    <dbReference type="NCBI Taxonomy" id="349161"/>
    <lineage>
        <taxon>Bacteria</taxon>
        <taxon>Bacillati</taxon>
        <taxon>Bacillota</taxon>
        <taxon>Clostridia</taxon>
        <taxon>Eubacteriales</taxon>
        <taxon>Peptococcaceae</taxon>
        <taxon>Desulforamulus</taxon>
    </lineage>
</organism>
<dbReference type="Pfam" id="PF02342">
    <property type="entry name" value="TerD"/>
    <property type="match status" value="1"/>
</dbReference>
<name>A4J1C9_DESRM</name>
<dbReference type="STRING" id="349161.Dred_0334"/>
<dbReference type="Proteomes" id="UP000001556">
    <property type="component" value="Chromosome"/>
</dbReference>
<dbReference type="eggNOG" id="COG2310">
    <property type="taxonomic scope" value="Bacteria"/>
</dbReference>
<dbReference type="InterPro" id="IPR003325">
    <property type="entry name" value="TerD"/>
</dbReference>
<sequence>MSINLIKGQKIDLYKMKPGVRSISMGITLCGPINNFFVTAILTGSSGKVEDTKNFIFYDNLSNHDGSVLMTKDTPPQVNVHLDRVPLGLTELIHMLKIGRKMNSKKTRCHLE</sequence>
<dbReference type="KEGG" id="drm:Dred_0334"/>
<proteinExistence type="predicted"/>
<dbReference type="OrthoDB" id="4123258at2"/>
<accession>A4J1C9</accession>
<evidence type="ECO:0000313" key="2">
    <source>
        <dbReference type="EMBL" id="ABO48882.1"/>
    </source>
</evidence>
<dbReference type="HOGENOM" id="CLU_2141889_0_0_9"/>
<evidence type="ECO:0000259" key="1">
    <source>
        <dbReference type="Pfam" id="PF02342"/>
    </source>
</evidence>
<dbReference type="Gene3D" id="2.60.60.30">
    <property type="entry name" value="sav2460 like domains"/>
    <property type="match status" value="1"/>
</dbReference>
<evidence type="ECO:0000313" key="3">
    <source>
        <dbReference type="Proteomes" id="UP000001556"/>
    </source>
</evidence>
<reference evidence="2 3" key="1">
    <citation type="submission" date="2007-03" db="EMBL/GenBank/DDBJ databases">
        <title>Complete sequence of Desulfotomaculum reducens MI-1.</title>
        <authorList>
            <consortium name="US DOE Joint Genome Institute"/>
            <person name="Copeland A."/>
            <person name="Lucas S."/>
            <person name="Lapidus A."/>
            <person name="Barry K."/>
            <person name="Detter J.C."/>
            <person name="Glavina del Rio T."/>
            <person name="Hammon N."/>
            <person name="Israni S."/>
            <person name="Dalin E."/>
            <person name="Tice H."/>
            <person name="Pitluck S."/>
            <person name="Sims D."/>
            <person name="Brettin T."/>
            <person name="Bruce D."/>
            <person name="Han C."/>
            <person name="Tapia R."/>
            <person name="Schmutz J."/>
            <person name="Larimer F."/>
            <person name="Land M."/>
            <person name="Hauser L."/>
            <person name="Kyrpides N."/>
            <person name="Kim E."/>
            <person name="Tebo B.M."/>
            <person name="Richardson P."/>
        </authorList>
    </citation>
    <scope>NUCLEOTIDE SEQUENCE [LARGE SCALE GENOMIC DNA]</scope>
    <source>
        <strain evidence="2 3">MI-1</strain>
    </source>
</reference>
<dbReference type="AlphaFoldDB" id="A4J1C9"/>
<dbReference type="EMBL" id="CP000612">
    <property type="protein sequence ID" value="ABO48882.1"/>
    <property type="molecule type" value="Genomic_DNA"/>
</dbReference>
<feature type="domain" description="TerD" evidence="1">
    <location>
        <begin position="1"/>
        <end position="102"/>
    </location>
</feature>
<gene>
    <name evidence="2" type="ordered locus">Dred_0334</name>
</gene>
<protein>
    <submittedName>
        <fullName evidence="2">Tellurium resistance protein</fullName>
    </submittedName>
</protein>
<dbReference type="RefSeq" id="WP_011876720.1">
    <property type="nucleotide sequence ID" value="NC_009253.1"/>
</dbReference>
<keyword evidence="3" id="KW-1185">Reference proteome</keyword>